<feature type="compositionally biased region" description="Basic and acidic residues" evidence="1">
    <location>
        <begin position="1"/>
        <end position="10"/>
    </location>
</feature>
<evidence type="ECO:0000313" key="3">
    <source>
        <dbReference type="Proteomes" id="UP000729402"/>
    </source>
</evidence>
<feature type="region of interest" description="Disordered" evidence="1">
    <location>
        <begin position="1"/>
        <end position="38"/>
    </location>
</feature>
<name>A0A8J5T9D1_ZIZPA</name>
<dbReference type="Proteomes" id="UP000729402">
    <property type="component" value="Unassembled WGS sequence"/>
</dbReference>
<organism evidence="2 3">
    <name type="scientific">Zizania palustris</name>
    <name type="common">Northern wild rice</name>
    <dbReference type="NCBI Taxonomy" id="103762"/>
    <lineage>
        <taxon>Eukaryota</taxon>
        <taxon>Viridiplantae</taxon>
        <taxon>Streptophyta</taxon>
        <taxon>Embryophyta</taxon>
        <taxon>Tracheophyta</taxon>
        <taxon>Spermatophyta</taxon>
        <taxon>Magnoliopsida</taxon>
        <taxon>Liliopsida</taxon>
        <taxon>Poales</taxon>
        <taxon>Poaceae</taxon>
        <taxon>BOP clade</taxon>
        <taxon>Oryzoideae</taxon>
        <taxon>Oryzeae</taxon>
        <taxon>Zizaniinae</taxon>
        <taxon>Zizania</taxon>
    </lineage>
</organism>
<reference evidence="2" key="1">
    <citation type="journal article" date="2021" name="bioRxiv">
        <title>Whole Genome Assembly and Annotation of Northern Wild Rice, Zizania palustris L., Supports a Whole Genome Duplication in the Zizania Genus.</title>
        <authorList>
            <person name="Haas M."/>
            <person name="Kono T."/>
            <person name="Macchietto M."/>
            <person name="Millas R."/>
            <person name="McGilp L."/>
            <person name="Shao M."/>
            <person name="Duquette J."/>
            <person name="Hirsch C.N."/>
            <person name="Kimball J."/>
        </authorList>
    </citation>
    <scope>NUCLEOTIDE SEQUENCE</scope>
    <source>
        <tissue evidence="2">Fresh leaf tissue</tissue>
    </source>
</reference>
<sequence length="72" mass="8076">MGHRGVDGWMRHRMSGSMSEQTVPKKMSDDDTKSRTTFSSAQHVVKVDTIGMDSRIDPRFMSTSVGFGDSFF</sequence>
<dbReference type="AlphaFoldDB" id="A0A8J5T9D1"/>
<proteinExistence type="predicted"/>
<keyword evidence="3" id="KW-1185">Reference proteome</keyword>
<evidence type="ECO:0000256" key="1">
    <source>
        <dbReference type="SAM" id="MobiDB-lite"/>
    </source>
</evidence>
<protein>
    <submittedName>
        <fullName evidence="2">Uncharacterized protein</fullName>
    </submittedName>
</protein>
<evidence type="ECO:0000313" key="2">
    <source>
        <dbReference type="EMBL" id="KAG8083727.1"/>
    </source>
</evidence>
<reference evidence="2" key="2">
    <citation type="submission" date="2021-02" db="EMBL/GenBank/DDBJ databases">
        <authorList>
            <person name="Kimball J.A."/>
            <person name="Haas M.W."/>
            <person name="Macchietto M."/>
            <person name="Kono T."/>
            <person name="Duquette J."/>
            <person name="Shao M."/>
        </authorList>
    </citation>
    <scope>NUCLEOTIDE SEQUENCE</scope>
    <source>
        <tissue evidence="2">Fresh leaf tissue</tissue>
    </source>
</reference>
<dbReference type="EMBL" id="JAAALK010000084">
    <property type="protein sequence ID" value="KAG8083727.1"/>
    <property type="molecule type" value="Genomic_DNA"/>
</dbReference>
<gene>
    <name evidence="2" type="ORF">GUJ93_ZPchr0016g2529</name>
</gene>
<accession>A0A8J5T9D1</accession>
<comment type="caution">
    <text evidence="2">The sequence shown here is derived from an EMBL/GenBank/DDBJ whole genome shotgun (WGS) entry which is preliminary data.</text>
</comment>